<feature type="region of interest" description="Disordered" evidence="1">
    <location>
        <begin position="1"/>
        <end position="34"/>
    </location>
</feature>
<feature type="transmembrane region" description="Helical" evidence="2">
    <location>
        <begin position="75"/>
        <end position="97"/>
    </location>
</feature>
<evidence type="ECO:0000256" key="2">
    <source>
        <dbReference type="SAM" id="Phobius"/>
    </source>
</evidence>
<feature type="compositionally biased region" description="Low complexity" evidence="1">
    <location>
        <begin position="23"/>
        <end position="34"/>
    </location>
</feature>
<proteinExistence type="predicted"/>
<keyword evidence="2" id="KW-0472">Membrane</keyword>
<dbReference type="EMBL" id="HBIZ01025353">
    <property type="protein sequence ID" value="CAE0763441.1"/>
    <property type="molecule type" value="Transcribed_RNA"/>
</dbReference>
<reference evidence="3" key="1">
    <citation type="submission" date="2021-01" db="EMBL/GenBank/DDBJ databases">
        <authorList>
            <person name="Corre E."/>
            <person name="Pelletier E."/>
            <person name="Niang G."/>
            <person name="Scheremetjew M."/>
            <person name="Finn R."/>
            <person name="Kale V."/>
            <person name="Holt S."/>
            <person name="Cochrane G."/>
            <person name="Meng A."/>
            <person name="Brown T."/>
            <person name="Cohen L."/>
        </authorList>
    </citation>
    <scope>NUCLEOTIDE SEQUENCE</scope>
    <source>
        <strain evidence="3">CCMP645</strain>
    </source>
</reference>
<feature type="compositionally biased region" description="Polar residues" evidence="1">
    <location>
        <begin position="1"/>
        <end position="10"/>
    </location>
</feature>
<feature type="region of interest" description="Disordered" evidence="1">
    <location>
        <begin position="321"/>
        <end position="377"/>
    </location>
</feature>
<keyword evidence="2" id="KW-1133">Transmembrane helix</keyword>
<gene>
    <name evidence="3" type="ORF">PCAR00345_LOCUS16053</name>
</gene>
<accession>A0A7S4BFS4</accession>
<name>A0A7S4BFS4_CHRCT</name>
<feature type="compositionally biased region" description="Gly residues" evidence="1">
    <location>
        <begin position="344"/>
        <end position="368"/>
    </location>
</feature>
<sequence>MDSQPATLSTYEEARTEYSSDISPPSSRPLPALRNSQPVLSNQTSFNGSSSAQPANTSKAGVVRAIAHDVDGASIAIGIMVFFAFAMLCCASSYIMWRCLPYLRDWRRTCRPVATRKLITTCHVQSFQHQPNSRHHVFSPSGLPNVQMRWSGAADTALESGASGGGARRSGGGGGVCGGGVCGVCSAHTRRSACPPAFASSQSGRSAPLAVRTAARPPRSTAAAHGVCRVQPEGCVDGRADERRCVDESREGTMLRPTPPRSKQLQALLSQHKNALDHLQRERDASVPVAKDAMGGRAGDGNSGNNSGGCSVGISGGNIRGNSGGNSGGRGGGTSGVNICGSSSGDGGGNSGGIGGGNSSGNRGGTSGGSSPRSAAL</sequence>
<dbReference type="AlphaFoldDB" id="A0A7S4BFS4"/>
<keyword evidence="2" id="KW-0812">Transmembrane</keyword>
<protein>
    <submittedName>
        <fullName evidence="3">Uncharacterized protein</fullName>
    </submittedName>
</protein>
<feature type="region of interest" description="Disordered" evidence="1">
    <location>
        <begin position="196"/>
        <end position="215"/>
    </location>
</feature>
<feature type="compositionally biased region" description="Gly residues" evidence="1">
    <location>
        <begin position="321"/>
        <end position="335"/>
    </location>
</feature>
<organism evidence="3">
    <name type="scientific">Chrysotila carterae</name>
    <name type="common">Marine alga</name>
    <name type="synonym">Syracosphaera carterae</name>
    <dbReference type="NCBI Taxonomy" id="13221"/>
    <lineage>
        <taxon>Eukaryota</taxon>
        <taxon>Haptista</taxon>
        <taxon>Haptophyta</taxon>
        <taxon>Prymnesiophyceae</taxon>
        <taxon>Isochrysidales</taxon>
        <taxon>Isochrysidaceae</taxon>
        <taxon>Chrysotila</taxon>
    </lineage>
</organism>
<evidence type="ECO:0000313" key="3">
    <source>
        <dbReference type="EMBL" id="CAE0763441.1"/>
    </source>
</evidence>
<evidence type="ECO:0000256" key="1">
    <source>
        <dbReference type="SAM" id="MobiDB-lite"/>
    </source>
</evidence>